<dbReference type="SUPFAM" id="SSF52335">
    <property type="entry name" value="Methylglyoxal synthase-like"/>
    <property type="match status" value="1"/>
</dbReference>
<evidence type="ECO:0000256" key="1">
    <source>
        <dbReference type="ARBA" id="ARBA00004844"/>
    </source>
</evidence>
<dbReference type="GO" id="GO:0005829">
    <property type="term" value="C:cytosol"/>
    <property type="evidence" value="ECO:0007669"/>
    <property type="project" value="TreeGrafter"/>
</dbReference>
<dbReference type="Proteomes" id="UP000649604">
    <property type="component" value="Unassembled WGS sequence"/>
</dbReference>
<dbReference type="Gene3D" id="3.40.140.20">
    <property type="match status" value="2"/>
</dbReference>
<comment type="catalytic activity">
    <reaction evidence="8">
        <text>(6R)-10-formyltetrahydrofolate + 5-amino-1-(5-phospho-beta-D-ribosyl)imidazole-4-carboxamide = 5-formamido-1-(5-phospho-D-ribosyl)imidazole-4-carboxamide + (6S)-5,6,7,8-tetrahydrofolate</text>
        <dbReference type="Rhea" id="RHEA:22192"/>
        <dbReference type="ChEBI" id="CHEBI:57453"/>
        <dbReference type="ChEBI" id="CHEBI:58467"/>
        <dbReference type="ChEBI" id="CHEBI:58475"/>
        <dbReference type="ChEBI" id="CHEBI:195366"/>
        <dbReference type="EC" id="2.1.2.3"/>
    </reaction>
</comment>
<dbReference type="InterPro" id="IPR024051">
    <property type="entry name" value="AICAR_Tfase_dup_dom_sf"/>
</dbReference>
<name>A0A9D5Q6G5_9BACT</name>
<keyword evidence="6 8" id="KW-0378">Hydrolase</keyword>
<dbReference type="InterPro" id="IPR036914">
    <property type="entry name" value="MGS-like_dom_sf"/>
</dbReference>
<evidence type="ECO:0000259" key="9">
    <source>
        <dbReference type="PROSITE" id="PS51855"/>
    </source>
</evidence>
<dbReference type="PANTHER" id="PTHR11692">
    <property type="entry name" value="BIFUNCTIONAL PURINE BIOSYNTHESIS PROTEIN PURH"/>
    <property type="match status" value="1"/>
</dbReference>
<dbReference type="InterPro" id="IPR002695">
    <property type="entry name" value="PurH-like"/>
</dbReference>
<proteinExistence type="inferred from homology"/>
<reference evidence="10" key="1">
    <citation type="submission" date="2019-11" db="EMBL/GenBank/DDBJ databases">
        <title>Microbial mats filling the niche in hypersaline microbial mats.</title>
        <authorList>
            <person name="Wong H.L."/>
            <person name="Macleod F.I."/>
            <person name="White R.A. III"/>
            <person name="Burns B.P."/>
        </authorList>
    </citation>
    <scope>NUCLEOTIDE SEQUENCE</scope>
    <source>
        <strain evidence="10">Rbin_158</strain>
    </source>
</reference>
<evidence type="ECO:0000313" key="11">
    <source>
        <dbReference type="Proteomes" id="UP000649604"/>
    </source>
</evidence>
<dbReference type="PIRSF" id="PIRSF000414">
    <property type="entry name" value="AICARFT_IMPCHas"/>
    <property type="match status" value="1"/>
</dbReference>
<comment type="pathway">
    <text evidence="2 8">Purine metabolism; IMP biosynthesis via de novo pathway; 5-formamido-1-(5-phospho-D-ribosyl)imidazole-4-carboxamide from 5-amino-1-(5-phospho-D-ribosyl)imidazole-4-carboxamide (10-formyl THF route): step 1/1.</text>
</comment>
<evidence type="ECO:0000256" key="6">
    <source>
        <dbReference type="ARBA" id="ARBA00022801"/>
    </source>
</evidence>
<evidence type="ECO:0000256" key="7">
    <source>
        <dbReference type="ARBA" id="ARBA00023268"/>
    </source>
</evidence>
<dbReference type="CDD" id="cd01421">
    <property type="entry name" value="IMPCH"/>
    <property type="match status" value="1"/>
</dbReference>
<protein>
    <recommendedName>
        <fullName evidence="8">Bifunctional purine biosynthesis protein PurH</fullName>
    </recommendedName>
    <domain>
        <recommendedName>
            <fullName evidence="8">Phosphoribosylaminoimidazolecarboxamide formyltransferase</fullName>
            <ecNumber evidence="8">2.1.2.3</ecNumber>
        </recommendedName>
        <alternativeName>
            <fullName evidence="8">AICAR transformylase</fullName>
        </alternativeName>
    </domain>
    <domain>
        <recommendedName>
            <fullName evidence="8">IMP cyclohydrolase</fullName>
            <ecNumber evidence="8">3.5.4.10</ecNumber>
        </recommendedName>
        <alternativeName>
            <fullName evidence="8">ATIC</fullName>
        </alternativeName>
        <alternativeName>
            <fullName evidence="8">IMP synthase</fullName>
        </alternativeName>
        <alternativeName>
            <fullName evidence="8">Inosinicase</fullName>
        </alternativeName>
    </domain>
</protein>
<dbReference type="Pfam" id="PF02142">
    <property type="entry name" value="MGS"/>
    <property type="match status" value="1"/>
</dbReference>
<organism evidence="10 11">
    <name type="scientific">candidate division KSB3 bacterium</name>
    <dbReference type="NCBI Taxonomy" id="2044937"/>
    <lineage>
        <taxon>Bacteria</taxon>
        <taxon>candidate division KSB3</taxon>
    </lineage>
</organism>
<dbReference type="Pfam" id="PF01808">
    <property type="entry name" value="AICARFT_IMPCHas"/>
    <property type="match status" value="1"/>
</dbReference>
<evidence type="ECO:0000256" key="4">
    <source>
        <dbReference type="ARBA" id="ARBA00022679"/>
    </source>
</evidence>
<dbReference type="NCBIfam" id="NF002049">
    <property type="entry name" value="PRK00881.1"/>
    <property type="match status" value="1"/>
</dbReference>
<dbReference type="InterPro" id="IPR011607">
    <property type="entry name" value="MGS-like_dom"/>
</dbReference>
<gene>
    <name evidence="8 10" type="primary">purH</name>
    <name evidence="10" type="ORF">GF339_11625</name>
</gene>
<keyword evidence="7 8" id="KW-0511">Multifunctional enzyme</keyword>
<dbReference type="EMBL" id="WJJP01000380">
    <property type="protein sequence ID" value="MBD3325227.1"/>
    <property type="molecule type" value="Genomic_DNA"/>
</dbReference>
<dbReference type="GO" id="GO:0004643">
    <property type="term" value="F:phosphoribosylaminoimidazolecarboxamide formyltransferase activity"/>
    <property type="evidence" value="ECO:0007669"/>
    <property type="project" value="UniProtKB-UniRule"/>
</dbReference>
<evidence type="ECO:0000256" key="8">
    <source>
        <dbReference type="HAMAP-Rule" id="MF_00139"/>
    </source>
</evidence>
<comment type="similarity">
    <text evidence="3 8">Belongs to the PurH family.</text>
</comment>
<evidence type="ECO:0000313" key="10">
    <source>
        <dbReference type="EMBL" id="MBD3325227.1"/>
    </source>
</evidence>
<evidence type="ECO:0000256" key="2">
    <source>
        <dbReference type="ARBA" id="ARBA00004954"/>
    </source>
</evidence>
<evidence type="ECO:0000256" key="3">
    <source>
        <dbReference type="ARBA" id="ARBA00007667"/>
    </source>
</evidence>
<sequence>MITIRRALLSVSDKTGLIPLARELHKHGCELISTGGTGKALQENGIPIIDIQAVTGNPEAFGGRMKTISFTIESALLFDREKDKAEAEALEIQPIDMVICNLYPFKKVLDSGADEATLIENIDIGGPTMIRAGAKNFKYVAVVTDVTDYDQIIQELQANQGSITLATRKKLMRKAFKHTADYDAVIATAMDHLDGEESLRMTFTGGKTLRYGENSHQNAVYYREKAAGANSLYDMKVLHGKELSFNNILDIHGAIESVRRLQNVGCSVIKHTNPCGLCEGINQRDVFEAAWAGDPVSAFGSIIAFNCAVERDTVEFLYLDAEDRSQRKFVEVIVAPTFSEDALAYLKLHKDLRVIEYDTASNLCDKDIRYFNGSLLVQDSDLQLHSKLDPVTEIKPDIAEKRPLIEFGLTAISNIKSNSIILVREKGGLFQLLGMGAGQPNRLISTKLALDKSRETLTNEYTGDPDQLEAYIKTEIGNAIMVSDAFFPFPDNVELASEYGVKTITQPGGSLRDNAVIEACNRLGIAMIFTGLRHFKH</sequence>
<comment type="pathway">
    <text evidence="1 8">Purine metabolism; IMP biosynthesis via de novo pathway; IMP from 5-formamido-1-(5-phospho-D-ribosyl)imidazole-4-carboxamide: step 1/1.</text>
</comment>
<keyword evidence="4 8" id="KW-0808">Transferase</keyword>
<dbReference type="Gene3D" id="3.40.50.1380">
    <property type="entry name" value="Methylglyoxal synthase-like domain"/>
    <property type="match status" value="1"/>
</dbReference>
<comment type="catalytic activity">
    <reaction evidence="8">
        <text>IMP + H2O = 5-formamido-1-(5-phospho-D-ribosyl)imidazole-4-carboxamide</text>
        <dbReference type="Rhea" id="RHEA:18445"/>
        <dbReference type="ChEBI" id="CHEBI:15377"/>
        <dbReference type="ChEBI" id="CHEBI:58053"/>
        <dbReference type="ChEBI" id="CHEBI:58467"/>
        <dbReference type="EC" id="3.5.4.10"/>
    </reaction>
</comment>
<dbReference type="SMART" id="SM00851">
    <property type="entry name" value="MGS"/>
    <property type="match status" value="1"/>
</dbReference>
<dbReference type="AlphaFoldDB" id="A0A9D5Q6G5"/>
<dbReference type="FunFam" id="3.40.50.1380:FF:000001">
    <property type="entry name" value="Bifunctional purine biosynthesis protein PurH"/>
    <property type="match status" value="1"/>
</dbReference>
<keyword evidence="5 8" id="KW-0658">Purine biosynthesis</keyword>
<dbReference type="InterPro" id="IPR016193">
    <property type="entry name" value="Cytidine_deaminase-like"/>
</dbReference>
<dbReference type="GO" id="GO:0006189">
    <property type="term" value="P:'de novo' IMP biosynthetic process"/>
    <property type="evidence" value="ECO:0007669"/>
    <property type="project" value="UniProtKB-UniRule"/>
</dbReference>
<dbReference type="SUPFAM" id="SSF53927">
    <property type="entry name" value="Cytidine deaminase-like"/>
    <property type="match status" value="1"/>
</dbReference>
<feature type="domain" description="MGS-like" evidence="9">
    <location>
        <begin position="1"/>
        <end position="144"/>
    </location>
</feature>
<dbReference type="PROSITE" id="PS51855">
    <property type="entry name" value="MGS"/>
    <property type="match status" value="1"/>
</dbReference>
<dbReference type="PANTHER" id="PTHR11692:SF0">
    <property type="entry name" value="BIFUNCTIONAL PURINE BIOSYNTHESIS PROTEIN ATIC"/>
    <property type="match status" value="1"/>
</dbReference>
<dbReference type="EC" id="2.1.2.3" evidence="8"/>
<comment type="caution">
    <text evidence="10">The sequence shown here is derived from an EMBL/GenBank/DDBJ whole genome shotgun (WGS) entry which is preliminary data.</text>
</comment>
<evidence type="ECO:0000256" key="5">
    <source>
        <dbReference type="ARBA" id="ARBA00022755"/>
    </source>
</evidence>
<dbReference type="EC" id="3.5.4.10" evidence="8"/>
<comment type="domain">
    <text evidence="8">The IMP cyclohydrolase activity resides in the N-terminal region.</text>
</comment>
<dbReference type="GO" id="GO:0003937">
    <property type="term" value="F:IMP cyclohydrolase activity"/>
    <property type="evidence" value="ECO:0007669"/>
    <property type="project" value="UniProtKB-UniRule"/>
</dbReference>
<accession>A0A9D5Q6G5</accession>
<dbReference type="SMART" id="SM00798">
    <property type="entry name" value="AICARFT_IMPCHas"/>
    <property type="match status" value="1"/>
</dbReference>
<dbReference type="HAMAP" id="MF_00139">
    <property type="entry name" value="PurH"/>
    <property type="match status" value="1"/>
</dbReference>